<dbReference type="AlphaFoldDB" id="A0ABD1G1C5"/>
<dbReference type="Gene3D" id="1.20.58.2220">
    <property type="entry name" value="Formin, FH2 domain"/>
    <property type="match status" value="1"/>
</dbReference>
<evidence type="ECO:0000313" key="4">
    <source>
        <dbReference type="EMBL" id="KAL1537898.1"/>
    </source>
</evidence>
<feature type="domain" description="FH2" evidence="3">
    <location>
        <begin position="491"/>
        <end position="651"/>
    </location>
</feature>
<gene>
    <name evidence="4" type="ORF">AAHA92_26700</name>
</gene>
<evidence type="ECO:0000313" key="5">
    <source>
        <dbReference type="Proteomes" id="UP001567538"/>
    </source>
</evidence>
<dbReference type="Proteomes" id="UP001567538">
    <property type="component" value="Unassembled WGS sequence"/>
</dbReference>
<evidence type="ECO:0000256" key="2">
    <source>
        <dbReference type="SAM" id="MobiDB-lite"/>
    </source>
</evidence>
<dbReference type="EMBL" id="JBEAFC010000010">
    <property type="protein sequence ID" value="KAL1537898.1"/>
    <property type="molecule type" value="Genomic_DNA"/>
</dbReference>
<feature type="compositionally biased region" description="Pro residues" evidence="2">
    <location>
        <begin position="425"/>
        <end position="451"/>
    </location>
</feature>
<dbReference type="PANTHER" id="PTHR23213">
    <property type="entry name" value="FORMIN-RELATED"/>
    <property type="match status" value="1"/>
</dbReference>
<organism evidence="4 5">
    <name type="scientific">Salvia divinorum</name>
    <name type="common">Maria pastora</name>
    <name type="synonym">Diviner's sage</name>
    <dbReference type="NCBI Taxonomy" id="28513"/>
    <lineage>
        <taxon>Eukaryota</taxon>
        <taxon>Viridiplantae</taxon>
        <taxon>Streptophyta</taxon>
        <taxon>Embryophyta</taxon>
        <taxon>Tracheophyta</taxon>
        <taxon>Spermatophyta</taxon>
        <taxon>Magnoliopsida</taxon>
        <taxon>eudicotyledons</taxon>
        <taxon>Gunneridae</taxon>
        <taxon>Pentapetalae</taxon>
        <taxon>asterids</taxon>
        <taxon>lamiids</taxon>
        <taxon>Lamiales</taxon>
        <taxon>Lamiaceae</taxon>
        <taxon>Nepetoideae</taxon>
        <taxon>Mentheae</taxon>
        <taxon>Salviinae</taxon>
        <taxon>Salvia</taxon>
        <taxon>Salvia subgen. Calosphace</taxon>
    </lineage>
</organism>
<evidence type="ECO:0000256" key="1">
    <source>
        <dbReference type="ARBA" id="ARBA00025793"/>
    </source>
</evidence>
<accession>A0ABD1G1C5</accession>
<feature type="compositionally biased region" description="Pro residues" evidence="2">
    <location>
        <begin position="503"/>
        <end position="513"/>
    </location>
</feature>
<dbReference type="SUPFAM" id="SSF101447">
    <property type="entry name" value="Formin homology 2 domain (FH2 domain)"/>
    <property type="match status" value="1"/>
</dbReference>
<comment type="similarity">
    <text evidence="1">Belongs to the formin-like family. Class-I subfamily.</text>
</comment>
<feature type="region of interest" description="Disordered" evidence="2">
    <location>
        <begin position="414"/>
        <end position="525"/>
    </location>
</feature>
<reference evidence="4 5" key="1">
    <citation type="submission" date="2024-06" db="EMBL/GenBank/DDBJ databases">
        <title>A chromosome level genome sequence of Diviner's sage (Salvia divinorum).</title>
        <authorList>
            <person name="Ford S.A."/>
            <person name="Ro D.-K."/>
            <person name="Ness R.W."/>
            <person name="Phillips M.A."/>
        </authorList>
    </citation>
    <scope>NUCLEOTIDE SEQUENCE [LARGE SCALE GENOMIC DNA]</scope>
    <source>
        <strain evidence="4">SAF-2024a</strain>
        <tissue evidence="4">Leaf</tissue>
    </source>
</reference>
<sequence>MEFLLQGESLRANCLPELLQAQKIILLQDHELLFAEKSCYSCGKSSRMQTLKTVNILLPHVHQIIIDCARGKSPILCNVRGGEEFVFLVYQVSEIRVQPALLFYETQASSNSWRSTRSNTFNSSSSYSQSSQSSPITIFQSRLLFIFWRSCCGIVPGRGKRDERHILSLSISDYSISSTQKSFGLGTSQKLGNQSFNRKLNHNAAGGNYYGQSHSLSNLKFKIPLESMNGVTTSLAGNSFHAPPRMMTEPGFPPLMPPPGNSVAPAPAPAPPPSTVTPMKSAGPPPVGNGANVCPHPPPPPPIPSGANSVTLVIVAVLFIFWRSCCGIVPGRGKRDERHILSLSISDYSISSTQKSFGLGTSQKLGNQSFNRKLNHNAAGGNYYGQSHSLSNLKFKIPLESMNGVTTSLAGNSFHAPPRMMTEPGFPPLMPPPGNSVAPAPAPAPAPPPSTVTPMKSAGPPPVGNGANVCPHPPPPPPIPSGANSDPRPPPPPPIPSGAKAGSPPPPRPPPIGLKPRGPNPQRIKSGSFQFSEEMIENLFGYAPANNKNEAKKESSSQDAMPQYIQLTDPKKSQNLAILLKALNVSTEEVCDALEEGHELPLELIQNLLRMAPTSDEEQKLRLYDGELSMLGPAERFLKVLVDIPFAFKRL</sequence>
<protein>
    <submittedName>
        <fullName evidence="4">Formin-like protein 5</fullName>
    </submittedName>
</protein>
<name>A0ABD1G1C5_SALDI</name>
<comment type="caution">
    <text evidence="4">The sequence shown here is derived from an EMBL/GenBank/DDBJ whole genome shotgun (WGS) entry which is preliminary data.</text>
</comment>
<feature type="compositionally biased region" description="Pro residues" evidence="2">
    <location>
        <begin position="471"/>
        <end position="480"/>
    </location>
</feature>
<dbReference type="InterPro" id="IPR042201">
    <property type="entry name" value="FH2_Formin_sf"/>
</dbReference>
<dbReference type="InterPro" id="IPR015425">
    <property type="entry name" value="FH2_Formin"/>
</dbReference>
<dbReference type="PROSITE" id="PS51444">
    <property type="entry name" value="FH2"/>
    <property type="match status" value="1"/>
</dbReference>
<feature type="compositionally biased region" description="Pro residues" evidence="2">
    <location>
        <begin position="257"/>
        <end position="275"/>
    </location>
</feature>
<dbReference type="InterPro" id="IPR027643">
    <property type="entry name" value="Formin-like_plant"/>
</dbReference>
<dbReference type="Pfam" id="PF02181">
    <property type="entry name" value="FH2"/>
    <property type="match status" value="1"/>
</dbReference>
<feature type="region of interest" description="Disordered" evidence="2">
    <location>
        <begin position="257"/>
        <end position="279"/>
    </location>
</feature>
<feature type="compositionally biased region" description="Pro residues" evidence="2">
    <location>
        <begin position="487"/>
        <end position="496"/>
    </location>
</feature>
<proteinExistence type="inferred from homology"/>
<keyword evidence="5" id="KW-1185">Reference proteome</keyword>
<dbReference type="PANTHER" id="PTHR23213:SF269">
    <property type="entry name" value="FORMIN-LIKE PROTEIN 5"/>
    <property type="match status" value="1"/>
</dbReference>
<evidence type="ECO:0000259" key="3">
    <source>
        <dbReference type="PROSITE" id="PS51444"/>
    </source>
</evidence>